<feature type="transmembrane region" description="Helical" evidence="1">
    <location>
        <begin position="26"/>
        <end position="58"/>
    </location>
</feature>
<evidence type="ECO:0000256" key="1">
    <source>
        <dbReference type="SAM" id="Phobius"/>
    </source>
</evidence>
<dbReference type="EMBL" id="VMRJ01000002">
    <property type="protein sequence ID" value="TVT41258.1"/>
    <property type="molecule type" value="Genomic_DNA"/>
</dbReference>
<evidence type="ECO:0000313" key="3">
    <source>
        <dbReference type="Proteomes" id="UP000317624"/>
    </source>
</evidence>
<dbReference type="OrthoDB" id="1081881at2"/>
<keyword evidence="3" id="KW-1185">Reference proteome</keyword>
<reference evidence="2 3" key="1">
    <citation type="submission" date="2019-07" db="EMBL/GenBank/DDBJ databases">
        <title>Hymenobacter sp. straun FUR1 Genome sequencing and assembly.</title>
        <authorList>
            <person name="Chhetri G."/>
        </authorList>
    </citation>
    <scope>NUCLEOTIDE SEQUENCE [LARGE SCALE GENOMIC DNA]</scope>
    <source>
        <strain evidence="2 3">Fur1</strain>
    </source>
</reference>
<comment type="caution">
    <text evidence="2">The sequence shown here is derived from an EMBL/GenBank/DDBJ whole genome shotgun (WGS) entry which is preliminary data.</text>
</comment>
<gene>
    <name evidence="2" type="ORF">FNT36_07305</name>
</gene>
<name>A0A558BXL8_9BACT</name>
<feature type="transmembrane region" description="Helical" evidence="1">
    <location>
        <begin position="192"/>
        <end position="208"/>
    </location>
</feature>
<accession>A0A558BXL8</accession>
<dbReference type="Proteomes" id="UP000317624">
    <property type="component" value="Unassembled WGS sequence"/>
</dbReference>
<protein>
    <submittedName>
        <fullName evidence="2">Uncharacterized protein</fullName>
    </submittedName>
</protein>
<feature type="transmembrane region" description="Helical" evidence="1">
    <location>
        <begin position="159"/>
        <end position="180"/>
    </location>
</feature>
<dbReference type="AlphaFoldDB" id="A0A558BXL8"/>
<sequence>MILTALLAALLSWLYAHPQRPHRVLWVIALLLGFIIPGFSEITALLLPLVYLGVAVALRISVRRWSWGGVGAAILLGSLLTLGSPAHFARWQALGPGHGVAGLVKGLLLATGGATYCVVNWLGNGMLLILVLLGLPLTSKLAPGPTQPSLLHRLTRQPWLWPLLTLVGVWLAFLFCHVASGIAPALRVKNLLYLYFVAGGLLSAYSWASRLNARYMALLVARPVQALLVGWFAVAFLSDHNVHLTHDDIGRESNTVVQAYRDWLSGSAARYDQQQRTRVALLRTASPGSAPLRLDPLLEQPRTIFYYDISADERLWGNVAYSQFYGGPAVYVLKAGEPR</sequence>
<feature type="transmembrane region" description="Helical" evidence="1">
    <location>
        <begin position="215"/>
        <end position="237"/>
    </location>
</feature>
<proteinExistence type="predicted"/>
<evidence type="ECO:0000313" key="2">
    <source>
        <dbReference type="EMBL" id="TVT41258.1"/>
    </source>
</evidence>
<feature type="transmembrane region" description="Helical" evidence="1">
    <location>
        <begin position="108"/>
        <end position="138"/>
    </location>
</feature>
<feature type="transmembrane region" description="Helical" evidence="1">
    <location>
        <begin position="65"/>
        <end position="88"/>
    </location>
</feature>
<organism evidence="2 3">
    <name type="scientific">Hymenobacter setariae</name>
    <dbReference type="NCBI Taxonomy" id="2594794"/>
    <lineage>
        <taxon>Bacteria</taxon>
        <taxon>Pseudomonadati</taxon>
        <taxon>Bacteroidota</taxon>
        <taxon>Cytophagia</taxon>
        <taxon>Cytophagales</taxon>
        <taxon>Hymenobacteraceae</taxon>
        <taxon>Hymenobacter</taxon>
    </lineage>
</organism>
<keyword evidence="1" id="KW-1133">Transmembrane helix</keyword>
<keyword evidence="1" id="KW-0812">Transmembrane</keyword>
<keyword evidence="1" id="KW-0472">Membrane</keyword>